<evidence type="ECO:0000313" key="6">
    <source>
        <dbReference type="Proteomes" id="UP001174908"/>
    </source>
</evidence>
<dbReference type="Proteomes" id="UP001174908">
    <property type="component" value="Unassembled WGS sequence"/>
</dbReference>
<dbReference type="RefSeq" id="WP_286660080.1">
    <property type="nucleotide sequence ID" value="NZ_JASZYV010000002.1"/>
</dbReference>
<feature type="transmembrane region" description="Helical" evidence="4">
    <location>
        <begin position="112"/>
        <end position="134"/>
    </location>
</feature>
<comment type="caution">
    <text evidence="5">The sequence shown here is derived from an EMBL/GenBank/DDBJ whole genome shotgun (WGS) entry which is preliminary data.</text>
</comment>
<evidence type="ECO:0000256" key="4">
    <source>
        <dbReference type="SAM" id="Phobius"/>
    </source>
</evidence>
<gene>
    <name evidence="5" type="ORF">QTH91_10785</name>
</gene>
<evidence type="ECO:0000313" key="5">
    <source>
        <dbReference type="EMBL" id="MDM0044972.1"/>
    </source>
</evidence>
<dbReference type="InterPro" id="IPR050327">
    <property type="entry name" value="Proton-linked_MCT"/>
</dbReference>
<accession>A0ABT7NAK2</accession>
<dbReference type="SUPFAM" id="SSF103473">
    <property type="entry name" value="MFS general substrate transporter"/>
    <property type="match status" value="1"/>
</dbReference>
<keyword evidence="1 4" id="KW-0812">Transmembrane</keyword>
<feature type="transmembrane region" description="Helical" evidence="4">
    <location>
        <begin position="324"/>
        <end position="346"/>
    </location>
</feature>
<dbReference type="InterPro" id="IPR011701">
    <property type="entry name" value="MFS"/>
</dbReference>
<name>A0ABT7NAK2_9BURK</name>
<dbReference type="EMBL" id="JASZYV010000002">
    <property type="protein sequence ID" value="MDM0044972.1"/>
    <property type="molecule type" value="Genomic_DNA"/>
</dbReference>
<evidence type="ECO:0000256" key="2">
    <source>
        <dbReference type="ARBA" id="ARBA00022989"/>
    </source>
</evidence>
<feature type="transmembrane region" description="Helical" evidence="4">
    <location>
        <begin position="358"/>
        <end position="378"/>
    </location>
</feature>
<feature type="transmembrane region" description="Helical" evidence="4">
    <location>
        <begin position="299"/>
        <end position="318"/>
    </location>
</feature>
<dbReference type="Pfam" id="PF07690">
    <property type="entry name" value="MFS_1"/>
    <property type="match status" value="1"/>
</dbReference>
<feature type="transmembrane region" description="Helical" evidence="4">
    <location>
        <begin position="384"/>
        <end position="405"/>
    </location>
</feature>
<feature type="transmembrane region" description="Helical" evidence="4">
    <location>
        <begin position="176"/>
        <end position="194"/>
    </location>
</feature>
<dbReference type="PANTHER" id="PTHR11360:SF290">
    <property type="entry name" value="MONOCARBOXYLATE MFS PERMEASE"/>
    <property type="match status" value="1"/>
</dbReference>
<keyword evidence="3 4" id="KW-0472">Membrane</keyword>
<organism evidence="5 6">
    <name type="scientific">Variovorax dokdonensis</name>
    <dbReference type="NCBI Taxonomy" id="344883"/>
    <lineage>
        <taxon>Bacteria</taxon>
        <taxon>Pseudomonadati</taxon>
        <taxon>Pseudomonadota</taxon>
        <taxon>Betaproteobacteria</taxon>
        <taxon>Burkholderiales</taxon>
        <taxon>Comamonadaceae</taxon>
        <taxon>Variovorax</taxon>
    </lineage>
</organism>
<dbReference type="PANTHER" id="PTHR11360">
    <property type="entry name" value="MONOCARBOXYLATE TRANSPORTER"/>
    <property type="match status" value="1"/>
</dbReference>
<feature type="transmembrane region" description="Helical" evidence="4">
    <location>
        <begin position="230"/>
        <end position="252"/>
    </location>
</feature>
<reference evidence="5" key="1">
    <citation type="submission" date="2023-06" db="EMBL/GenBank/DDBJ databases">
        <authorList>
            <person name="Jiang Y."/>
            <person name="Liu Q."/>
        </authorList>
    </citation>
    <scope>NUCLEOTIDE SEQUENCE</scope>
    <source>
        <strain evidence="5">CGMCC 1.12089</strain>
    </source>
</reference>
<protein>
    <submittedName>
        <fullName evidence="5">MFS transporter</fullName>
    </submittedName>
</protein>
<keyword evidence="2 4" id="KW-1133">Transmembrane helix</keyword>
<feature type="transmembrane region" description="Helical" evidence="4">
    <location>
        <begin position="146"/>
        <end position="164"/>
    </location>
</feature>
<feature type="transmembrane region" description="Helical" evidence="4">
    <location>
        <begin position="20"/>
        <end position="44"/>
    </location>
</feature>
<dbReference type="Gene3D" id="1.20.1250.20">
    <property type="entry name" value="MFS general substrate transporter like domains"/>
    <property type="match status" value="1"/>
</dbReference>
<evidence type="ECO:0000256" key="1">
    <source>
        <dbReference type="ARBA" id="ARBA00022692"/>
    </source>
</evidence>
<feature type="transmembrane region" description="Helical" evidence="4">
    <location>
        <begin position="87"/>
        <end position="106"/>
    </location>
</feature>
<sequence>MSTHAPPISVEPAARISLSLLVCLGLSQVVGWGTLHYLIGLFAAPIERELGWSPTFVQGGFSLALVIMGLASYRVGAWIDRHGGRAAMMMGCWLGAAGCLLLAGAHGKTQFVVAWVFIGLAMRLALYDSAFASLAHVAGTGAKRHIAFITLFGGFASTVFWPLGQAMADAWGWRGALVAYAVLLALSSLLHLALPASRHRRENDKASAQDASGARAGTAGTPTAPVQGAYLLFAVIALTVLFLQTAMAAQFLELLRGRGWDAATAVTLSMLLGLGQFAGRFSVALWAHRVDAVRLNLMPGAYLCLAFACYLTVGRTLWGAGAFAFLYGAGNGLATITRGAMPLVIFDASAYGRTVGAVLRPAFALAATAPMVFAFVVAQAGHTVAAVAALAISATTLAASVLLYLRVRPGRVAH</sequence>
<feature type="transmembrane region" description="Helical" evidence="4">
    <location>
        <begin position="264"/>
        <end position="287"/>
    </location>
</feature>
<keyword evidence="6" id="KW-1185">Reference proteome</keyword>
<dbReference type="InterPro" id="IPR036259">
    <property type="entry name" value="MFS_trans_sf"/>
</dbReference>
<proteinExistence type="predicted"/>
<feature type="transmembrane region" description="Helical" evidence="4">
    <location>
        <begin position="56"/>
        <end position="75"/>
    </location>
</feature>
<evidence type="ECO:0000256" key="3">
    <source>
        <dbReference type="ARBA" id="ARBA00023136"/>
    </source>
</evidence>